<evidence type="ECO:0000256" key="4">
    <source>
        <dbReference type="ARBA" id="ARBA00007008"/>
    </source>
</evidence>
<dbReference type="PANTHER" id="PTHR11055:SF1">
    <property type="entry name" value="PAPS SYNTHETASE, ISOFORM D"/>
    <property type="match status" value="1"/>
</dbReference>
<dbReference type="CDD" id="cd02027">
    <property type="entry name" value="APSK"/>
    <property type="match status" value="1"/>
</dbReference>
<keyword evidence="9 13" id="KW-0067">ATP-binding</keyword>
<evidence type="ECO:0000313" key="16">
    <source>
        <dbReference type="EMBL" id="QHN34187.1"/>
    </source>
</evidence>
<organism evidence="16 17">
    <name type="scientific">Gordonia pseudamarae</name>
    <dbReference type="NCBI Taxonomy" id="2831662"/>
    <lineage>
        <taxon>Bacteria</taxon>
        <taxon>Bacillati</taxon>
        <taxon>Actinomycetota</taxon>
        <taxon>Actinomycetes</taxon>
        <taxon>Mycobacteriales</taxon>
        <taxon>Gordoniaceae</taxon>
        <taxon>Gordonia</taxon>
    </lineage>
</organism>
<dbReference type="Gene3D" id="3.40.50.300">
    <property type="entry name" value="P-loop containing nucleotide triphosphate hydrolases"/>
    <property type="match status" value="1"/>
</dbReference>
<reference evidence="16" key="1">
    <citation type="journal article" date="2021" name="Nat. Microbiol.">
        <title>Cocultivation of an ultrasmall environmental parasitic bacterium with lytic ability against bacteria associated with wastewater foams.</title>
        <authorList>
            <person name="Batinovic S."/>
            <person name="Rose J.J.A."/>
            <person name="Ratcliffe J."/>
            <person name="Seviour R.J."/>
            <person name="Petrovski S."/>
        </authorList>
    </citation>
    <scope>NUCLEOTIDE SEQUENCE</scope>
    <source>
        <strain evidence="16">CON9</strain>
    </source>
</reference>
<accession>A0ABX6IEA0</accession>
<name>A0ABX6IEA0_9ACTN</name>
<keyword evidence="8 13" id="KW-0418">Kinase</keyword>
<comment type="catalytic activity">
    <reaction evidence="1 13 14">
        <text>adenosine 5'-phosphosulfate + ATP = 3'-phosphoadenylyl sulfate + ADP + H(+)</text>
        <dbReference type="Rhea" id="RHEA:24152"/>
        <dbReference type="ChEBI" id="CHEBI:15378"/>
        <dbReference type="ChEBI" id="CHEBI:30616"/>
        <dbReference type="ChEBI" id="CHEBI:58243"/>
        <dbReference type="ChEBI" id="CHEBI:58339"/>
        <dbReference type="ChEBI" id="CHEBI:456216"/>
        <dbReference type="EC" id="2.7.1.25"/>
    </reaction>
</comment>
<evidence type="ECO:0000256" key="10">
    <source>
        <dbReference type="ARBA" id="ARBA00029724"/>
    </source>
</evidence>
<evidence type="ECO:0000256" key="13">
    <source>
        <dbReference type="HAMAP-Rule" id="MF_00065"/>
    </source>
</evidence>
<comment type="pathway">
    <text evidence="3 13 14">Sulfur metabolism; hydrogen sulfide biosynthesis; sulfite from sulfate: step 2/3.</text>
</comment>
<proteinExistence type="inferred from homology"/>
<evidence type="ECO:0000256" key="5">
    <source>
        <dbReference type="ARBA" id="ARBA00012121"/>
    </source>
</evidence>
<feature type="binding site" evidence="13">
    <location>
        <begin position="31"/>
        <end position="38"/>
    </location>
    <ligand>
        <name>ATP</name>
        <dbReference type="ChEBI" id="CHEBI:30616"/>
    </ligand>
</feature>
<evidence type="ECO:0000256" key="6">
    <source>
        <dbReference type="ARBA" id="ARBA00022679"/>
    </source>
</evidence>
<evidence type="ECO:0000256" key="1">
    <source>
        <dbReference type="ARBA" id="ARBA00001823"/>
    </source>
</evidence>
<dbReference type="PANTHER" id="PTHR11055">
    <property type="entry name" value="BIFUNCTIONAL 3'-PHOSPHOADENOSINE 5'-PHOSPHOSULFATE SYNTHASE"/>
    <property type="match status" value="1"/>
</dbReference>
<evidence type="ECO:0000313" key="17">
    <source>
        <dbReference type="Proteomes" id="UP001059836"/>
    </source>
</evidence>
<evidence type="ECO:0000256" key="11">
    <source>
        <dbReference type="ARBA" id="ARBA00031393"/>
    </source>
</evidence>
<evidence type="ECO:0000256" key="7">
    <source>
        <dbReference type="ARBA" id="ARBA00022741"/>
    </source>
</evidence>
<evidence type="ECO:0000256" key="2">
    <source>
        <dbReference type="ARBA" id="ARBA00002632"/>
    </source>
</evidence>
<keyword evidence="6 13" id="KW-0808">Transferase</keyword>
<dbReference type="NCBIfam" id="TIGR00455">
    <property type="entry name" value="apsK"/>
    <property type="match status" value="1"/>
</dbReference>
<dbReference type="GO" id="GO:0004020">
    <property type="term" value="F:adenylylsulfate kinase activity"/>
    <property type="evidence" value="ECO:0007669"/>
    <property type="project" value="UniProtKB-EC"/>
</dbReference>
<sequence length="204" mass="22289">MTGGVGNIVWQSSKVLRSQRPHQGATLWLTGLSGSGKSSLAIELERSLVAGGHPAYLMDGDNLRHGLNSDLGFSDDDRRENIRRTSEVAALFADSGAIAIVGLISPFSSERQRAREIHAERGLSFHEIFLDTPLTECERRDPKGLYARARRGEIPHFTGIDSPYERPQHADIVVTPADGTPTEVAEAILRRLGLGPHPRPGPER</sequence>
<dbReference type="InterPro" id="IPR002891">
    <property type="entry name" value="APS"/>
</dbReference>
<feature type="domain" description="APS kinase" evidence="15">
    <location>
        <begin position="23"/>
        <end position="174"/>
    </location>
</feature>
<evidence type="ECO:0000256" key="12">
    <source>
        <dbReference type="ARBA" id="ARBA00031464"/>
    </source>
</evidence>
<evidence type="ECO:0000256" key="3">
    <source>
        <dbReference type="ARBA" id="ARBA00004806"/>
    </source>
</evidence>
<dbReference type="Pfam" id="PF01583">
    <property type="entry name" value="APS_kinase"/>
    <property type="match status" value="1"/>
</dbReference>
<protein>
    <recommendedName>
        <fullName evidence="5 13">Adenylyl-sulfate kinase</fullName>
        <ecNumber evidence="5 13">2.7.1.25</ecNumber>
    </recommendedName>
    <alternativeName>
        <fullName evidence="11 13">APS kinase</fullName>
    </alternativeName>
    <alternativeName>
        <fullName evidence="12 13">ATP adenosine-5'-phosphosulfate 3'-phosphotransferase</fullName>
    </alternativeName>
    <alternativeName>
        <fullName evidence="10 13">Adenosine-5'-phosphosulfate kinase</fullName>
    </alternativeName>
</protein>
<dbReference type="EMBL" id="CP045809">
    <property type="protein sequence ID" value="QHN34187.1"/>
    <property type="molecule type" value="Genomic_DNA"/>
</dbReference>
<dbReference type="NCBIfam" id="NF003013">
    <property type="entry name" value="PRK03846.1"/>
    <property type="match status" value="1"/>
</dbReference>
<gene>
    <name evidence="13 16" type="primary">cysC</name>
    <name evidence="16" type="ORF">GII31_04000</name>
</gene>
<dbReference type="InterPro" id="IPR027417">
    <property type="entry name" value="P-loop_NTPase"/>
</dbReference>
<dbReference type="SUPFAM" id="SSF52540">
    <property type="entry name" value="P-loop containing nucleoside triphosphate hydrolases"/>
    <property type="match status" value="1"/>
</dbReference>
<feature type="active site" description="Phosphoserine intermediate" evidence="13">
    <location>
        <position position="105"/>
    </location>
</feature>
<evidence type="ECO:0000259" key="15">
    <source>
        <dbReference type="Pfam" id="PF01583"/>
    </source>
</evidence>
<evidence type="ECO:0000256" key="9">
    <source>
        <dbReference type="ARBA" id="ARBA00022840"/>
    </source>
</evidence>
<keyword evidence="17" id="KW-1185">Reference proteome</keyword>
<dbReference type="HAMAP" id="MF_00065">
    <property type="entry name" value="Adenylyl_sulf_kinase"/>
    <property type="match status" value="1"/>
</dbReference>
<evidence type="ECO:0000256" key="14">
    <source>
        <dbReference type="RuleBase" id="RU004347"/>
    </source>
</evidence>
<comment type="function">
    <text evidence="2 13 14">Catalyzes the synthesis of activated sulfate.</text>
</comment>
<dbReference type="EC" id="2.7.1.25" evidence="5 13"/>
<dbReference type="Proteomes" id="UP001059836">
    <property type="component" value="Chromosome"/>
</dbReference>
<comment type="similarity">
    <text evidence="4 13 14">Belongs to the APS kinase family.</text>
</comment>
<dbReference type="InterPro" id="IPR059117">
    <property type="entry name" value="APS_kinase_dom"/>
</dbReference>
<keyword evidence="13" id="KW-0597">Phosphoprotein</keyword>
<evidence type="ECO:0000256" key="8">
    <source>
        <dbReference type="ARBA" id="ARBA00022777"/>
    </source>
</evidence>
<keyword evidence="7 13" id="KW-0547">Nucleotide-binding</keyword>